<organism evidence="3 4">
    <name type="scientific">Plantibacter flavus</name>
    <dbReference type="NCBI Taxonomy" id="150123"/>
    <lineage>
        <taxon>Bacteria</taxon>
        <taxon>Bacillati</taxon>
        <taxon>Actinomycetota</taxon>
        <taxon>Actinomycetes</taxon>
        <taxon>Micrococcales</taxon>
        <taxon>Microbacteriaceae</taxon>
        <taxon>Plantibacter</taxon>
    </lineage>
</organism>
<dbReference type="GO" id="GO:0016853">
    <property type="term" value="F:isomerase activity"/>
    <property type="evidence" value="ECO:0007669"/>
    <property type="project" value="UniProtKB-KW"/>
</dbReference>
<dbReference type="InterPro" id="IPR046348">
    <property type="entry name" value="SIS_dom_sf"/>
</dbReference>
<name>A0A3N2BZ65_9MICO</name>
<dbReference type="SUPFAM" id="SSF53697">
    <property type="entry name" value="SIS domain"/>
    <property type="match status" value="1"/>
</dbReference>
<evidence type="ECO:0000256" key="1">
    <source>
        <dbReference type="ARBA" id="ARBA00009235"/>
    </source>
</evidence>
<dbReference type="Proteomes" id="UP000266915">
    <property type="component" value="Unassembled WGS sequence"/>
</dbReference>
<dbReference type="GO" id="GO:0097367">
    <property type="term" value="F:carbohydrate derivative binding"/>
    <property type="evidence" value="ECO:0007669"/>
    <property type="project" value="InterPro"/>
</dbReference>
<accession>A0A3N2BZ65</accession>
<comment type="caution">
    <text evidence="3">The sequence shown here is derived from an EMBL/GenBank/DDBJ whole genome shotgun (WGS) entry which is preliminary data.</text>
</comment>
<dbReference type="InterPro" id="IPR017552">
    <property type="entry name" value="PHI/rmpB"/>
</dbReference>
<evidence type="ECO:0000313" key="3">
    <source>
        <dbReference type="EMBL" id="ROR80512.1"/>
    </source>
</evidence>
<protein>
    <submittedName>
        <fullName evidence="3">3-hexulose-6-phosphate isomerase</fullName>
    </submittedName>
</protein>
<dbReference type="InterPro" id="IPR001347">
    <property type="entry name" value="SIS_dom"/>
</dbReference>
<sequence>MSNPTVPPSTSVTPATSTVQGALAAIDTELHRTVSSLLEADPAPFAGALDRLRTADRVFVSGAGRSGLALRMTAMRLMHLGLTVHVVGETTTPAITSGDVLLVASGSGTTTGVVRAADTAVSVGAQVIAITTDAASALAELAAETIVVPAAQKTDHGGTRSVQYSGSLFEQAVMLLGDAFFHALWQSDGVSAEELWPRHANLE</sequence>
<evidence type="ECO:0000259" key="2">
    <source>
        <dbReference type="PROSITE" id="PS51464"/>
    </source>
</evidence>
<dbReference type="Pfam" id="PF01380">
    <property type="entry name" value="SIS"/>
    <property type="match status" value="1"/>
</dbReference>
<dbReference type="AlphaFoldDB" id="A0A3N2BZ65"/>
<proteinExistence type="inferred from homology"/>
<dbReference type="NCBIfam" id="TIGR03127">
    <property type="entry name" value="RuMP_HxlB"/>
    <property type="match status" value="1"/>
</dbReference>
<comment type="similarity">
    <text evidence="1">Belongs to the SIS family. PHI subfamily.</text>
</comment>
<dbReference type="RefSeq" id="WP_085511987.1">
    <property type="nucleotide sequence ID" value="NZ_FXAP01000003.1"/>
</dbReference>
<keyword evidence="3" id="KW-0413">Isomerase</keyword>
<dbReference type="EMBL" id="RKHL01000001">
    <property type="protein sequence ID" value="ROR80512.1"/>
    <property type="molecule type" value="Genomic_DNA"/>
</dbReference>
<evidence type="ECO:0000313" key="4">
    <source>
        <dbReference type="Proteomes" id="UP000266915"/>
    </source>
</evidence>
<dbReference type="PROSITE" id="PS51464">
    <property type="entry name" value="SIS"/>
    <property type="match status" value="1"/>
</dbReference>
<dbReference type="PANTHER" id="PTHR43443:SF1">
    <property type="entry name" value="3-HEXULOSE-6-PHOSPHATE ISOMERASE"/>
    <property type="match status" value="1"/>
</dbReference>
<keyword evidence="4" id="KW-1185">Reference proteome</keyword>
<reference evidence="3 4" key="1">
    <citation type="submission" date="2018-11" db="EMBL/GenBank/DDBJ databases">
        <title>Sequencing the genomes of 1000 actinobacteria strains.</title>
        <authorList>
            <person name="Klenk H.-P."/>
        </authorList>
    </citation>
    <scope>NUCLEOTIDE SEQUENCE [LARGE SCALE GENOMIC DNA]</scope>
    <source>
        <strain evidence="3 4">DSM 14012</strain>
    </source>
</reference>
<gene>
    <name evidence="3" type="ORF">EDD42_0553</name>
</gene>
<dbReference type="Gene3D" id="3.40.50.10490">
    <property type="entry name" value="Glucose-6-phosphate isomerase like protein, domain 1"/>
    <property type="match status" value="1"/>
</dbReference>
<dbReference type="PANTHER" id="PTHR43443">
    <property type="entry name" value="3-HEXULOSE-6-PHOSPHATE ISOMERASE"/>
    <property type="match status" value="1"/>
</dbReference>
<feature type="domain" description="SIS" evidence="2">
    <location>
        <begin position="48"/>
        <end position="190"/>
    </location>
</feature>
<dbReference type="GO" id="GO:1901135">
    <property type="term" value="P:carbohydrate derivative metabolic process"/>
    <property type="evidence" value="ECO:0007669"/>
    <property type="project" value="InterPro"/>
</dbReference>
<dbReference type="CDD" id="cd05005">
    <property type="entry name" value="SIS_PHI"/>
    <property type="match status" value="1"/>
</dbReference>